<proteinExistence type="predicted"/>
<evidence type="ECO:0000313" key="2">
    <source>
        <dbReference type="Proteomes" id="UP000507222"/>
    </source>
</evidence>
<dbReference type="Proteomes" id="UP000507222">
    <property type="component" value="Unassembled WGS sequence"/>
</dbReference>
<accession>A0A6J5U2Y6</accession>
<sequence>MGRKSRSVTQWMMNLKRSCSWFKDRLIYQGPRDVDAPLASTNMDTFSCLQSRDLPCGGKMDFRNYQSGVEAYNPQFFNRQSRFVLSFSKIEQRRSPGGSGQAWWNNYLGRFGTIDAAYKRAFKSCPFCQNLREDGRHALLEQIATDNKLPLTISANYQKLCSSAQLTVLAKERPSSGSASSVPEIPTLVQRRQSSGRVSVPLGPMPKASNLSRLRDSQTTPFAFRYSGIKRSLLGEANPVGDTQAQPEAAQAKRVGILTPEAPELASTTPLDSNLPGPSPAPTLAVGVLFTRFCVYSYDGRAKFPTALRTINWSTSQLSLVCERATASKNF</sequence>
<name>A0A6J5U2Y6_PRUAR</name>
<gene>
    <name evidence="1" type="ORF">CURHAP_LOCUS13589</name>
</gene>
<dbReference type="EMBL" id="CAEKDK010000002">
    <property type="protein sequence ID" value="CAB4268888.1"/>
    <property type="molecule type" value="Genomic_DNA"/>
</dbReference>
<dbReference type="AlphaFoldDB" id="A0A6J5U2Y6"/>
<organism evidence="1 2">
    <name type="scientific">Prunus armeniaca</name>
    <name type="common">Apricot</name>
    <name type="synonym">Armeniaca vulgaris</name>
    <dbReference type="NCBI Taxonomy" id="36596"/>
    <lineage>
        <taxon>Eukaryota</taxon>
        <taxon>Viridiplantae</taxon>
        <taxon>Streptophyta</taxon>
        <taxon>Embryophyta</taxon>
        <taxon>Tracheophyta</taxon>
        <taxon>Spermatophyta</taxon>
        <taxon>Magnoliopsida</taxon>
        <taxon>eudicotyledons</taxon>
        <taxon>Gunneridae</taxon>
        <taxon>Pentapetalae</taxon>
        <taxon>rosids</taxon>
        <taxon>fabids</taxon>
        <taxon>Rosales</taxon>
        <taxon>Rosaceae</taxon>
        <taxon>Amygdaloideae</taxon>
        <taxon>Amygdaleae</taxon>
        <taxon>Prunus</taxon>
    </lineage>
</organism>
<evidence type="ECO:0000313" key="1">
    <source>
        <dbReference type="EMBL" id="CAB4268888.1"/>
    </source>
</evidence>
<protein>
    <submittedName>
        <fullName evidence="1">Uncharacterized protein</fullName>
    </submittedName>
</protein>
<reference evidence="1 2" key="1">
    <citation type="submission" date="2020-05" db="EMBL/GenBank/DDBJ databases">
        <authorList>
            <person name="Campoy J."/>
            <person name="Schneeberger K."/>
            <person name="Spophaly S."/>
        </authorList>
    </citation>
    <scope>NUCLEOTIDE SEQUENCE [LARGE SCALE GENOMIC DNA]</scope>
    <source>
        <strain evidence="1">PruArmRojPasFocal</strain>
    </source>
</reference>